<protein>
    <submittedName>
        <fullName evidence="1">Putative hydrolase</fullName>
    </submittedName>
</protein>
<evidence type="ECO:0000313" key="1">
    <source>
        <dbReference type="EMBL" id="AEF38556.1"/>
    </source>
</evidence>
<gene>
    <name evidence="1" type="ordered locus">AS9A_0096</name>
</gene>
<dbReference type="GO" id="GO:0000287">
    <property type="term" value="F:magnesium ion binding"/>
    <property type="evidence" value="ECO:0007669"/>
    <property type="project" value="TreeGrafter"/>
</dbReference>
<dbReference type="InterPro" id="IPR036412">
    <property type="entry name" value="HAD-like_sf"/>
</dbReference>
<dbReference type="InterPro" id="IPR006379">
    <property type="entry name" value="HAD-SF_hydro_IIB"/>
</dbReference>
<dbReference type="NCBIfam" id="TIGR01484">
    <property type="entry name" value="HAD-SF-IIB"/>
    <property type="match status" value="1"/>
</dbReference>
<dbReference type="PANTHER" id="PTHR10000:SF8">
    <property type="entry name" value="HAD SUPERFAMILY HYDROLASE-LIKE, TYPE 3"/>
    <property type="match status" value="1"/>
</dbReference>
<keyword evidence="1" id="KW-0378">Hydrolase</keyword>
<dbReference type="GO" id="GO:0005829">
    <property type="term" value="C:cytosol"/>
    <property type="evidence" value="ECO:0007669"/>
    <property type="project" value="TreeGrafter"/>
</dbReference>
<dbReference type="eggNOG" id="COG0561">
    <property type="taxonomic scope" value="Bacteria"/>
</dbReference>
<reference evidence="1 2" key="1">
    <citation type="journal article" date="2011" name="J. Bacteriol.">
        <title>Complete genome sequence of Amycolicicoccus subflavus DQS3-9A1T, an actinomycete isolated from crude oil-polluted soil.</title>
        <authorList>
            <person name="Cai M."/>
            <person name="Chen W.M."/>
            <person name="Nie Y."/>
            <person name="Chi C.Q."/>
            <person name="Wang Y.N."/>
            <person name="Tang Y.Q."/>
            <person name="Li G.Y."/>
            <person name="Wu X.L."/>
        </authorList>
    </citation>
    <scope>NUCLEOTIDE SEQUENCE [LARGE SCALE GENOMIC DNA]</scope>
    <source>
        <strain evidence="2">DSM 45089 / DQS3-9A1</strain>
    </source>
</reference>
<dbReference type="Proteomes" id="UP000009235">
    <property type="component" value="Chromosome"/>
</dbReference>
<keyword evidence="2" id="KW-1185">Reference proteome</keyword>
<accession>F6EEA4</accession>
<dbReference type="SUPFAM" id="SSF56784">
    <property type="entry name" value="HAD-like"/>
    <property type="match status" value="1"/>
</dbReference>
<dbReference type="InterPro" id="IPR000150">
    <property type="entry name" value="Cof"/>
</dbReference>
<dbReference type="Pfam" id="PF08282">
    <property type="entry name" value="Hydrolase_3"/>
    <property type="match status" value="1"/>
</dbReference>
<dbReference type="InterPro" id="IPR023214">
    <property type="entry name" value="HAD_sf"/>
</dbReference>
<dbReference type="PANTHER" id="PTHR10000">
    <property type="entry name" value="PHOSPHOSERINE PHOSPHATASE"/>
    <property type="match status" value="1"/>
</dbReference>
<dbReference type="Gene3D" id="3.30.1240.10">
    <property type="match status" value="1"/>
</dbReference>
<dbReference type="Gene3D" id="3.40.50.1000">
    <property type="entry name" value="HAD superfamily/HAD-like"/>
    <property type="match status" value="1"/>
</dbReference>
<proteinExistence type="predicted"/>
<dbReference type="CDD" id="cd07516">
    <property type="entry name" value="HAD_Pase"/>
    <property type="match status" value="1"/>
</dbReference>
<sequence length="279" mass="29461">MTSLPHRPSEPPRLIGSDVDGTLIDDQDRITDRTRRVISAAVADGAQFVLATGRPPRWLKPIIEQLGYAPLAVCANGAVVYDSSADQILTASTLPVETLEWLADCALTAIPGCGLAAERVGRSAHDAASPQFVSAPGYEHAWLNPDNVELSATEVLSAPAIKLLVRKAGAASADLRAALLPLVGDRAHITFSTNHGLIELSAPGVTKASGLSWAAERLGRTPAETVTFGDMPNDVPMLAWAKHGVAMGNAHRDAVIAANEITKTNNDDGVAHVLEHWWG</sequence>
<evidence type="ECO:0000313" key="2">
    <source>
        <dbReference type="Proteomes" id="UP000009235"/>
    </source>
</evidence>
<dbReference type="KEGG" id="asd:AS9A_0096"/>
<name>F6EEA4_HOYSD</name>
<dbReference type="STRING" id="443218.AS9A_0096"/>
<dbReference type="OrthoDB" id="3180855at2"/>
<dbReference type="NCBIfam" id="TIGR00099">
    <property type="entry name" value="Cof-subfamily"/>
    <property type="match status" value="1"/>
</dbReference>
<dbReference type="RefSeq" id="WP_013804908.1">
    <property type="nucleotide sequence ID" value="NC_015564.1"/>
</dbReference>
<dbReference type="GO" id="GO:0016791">
    <property type="term" value="F:phosphatase activity"/>
    <property type="evidence" value="ECO:0007669"/>
    <property type="project" value="TreeGrafter"/>
</dbReference>
<organism evidence="1 2">
    <name type="scientific">Hoyosella subflava (strain DSM 45089 / JCM 17490 / NBRC 109087 / DQS3-9A1)</name>
    <name type="common">Amycolicicoccus subflavus</name>
    <dbReference type="NCBI Taxonomy" id="443218"/>
    <lineage>
        <taxon>Bacteria</taxon>
        <taxon>Bacillati</taxon>
        <taxon>Actinomycetota</taxon>
        <taxon>Actinomycetes</taxon>
        <taxon>Mycobacteriales</taxon>
        <taxon>Hoyosellaceae</taxon>
        <taxon>Hoyosella</taxon>
    </lineage>
</organism>
<dbReference type="EMBL" id="CP002786">
    <property type="protein sequence ID" value="AEF38556.1"/>
    <property type="molecule type" value="Genomic_DNA"/>
</dbReference>
<dbReference type="HOGENOM" id="CLU_044146_0_0_11"/>
<dbReference type="AlphaFoldDB" id="F6EEA4"/>